<protein>
    <submittedName>
        <fullName evidence="2">Styrene monooxygenase/indole monooxygenase family protein</fullName>
    </submittedName>
</protein>
<accession>A0ABU2H8V3</accession>
<keyword evidence="2" id="KW-0503">Monooxygenase</keyword>
<keyword evidence="3" id="KW-1185">Reference proteome</keyword>
<feature type="domain" description="Styrene monooxygenase StyA putative substrate binding" evidence="1">
    <location>
        <begin position="147"/>
        <end position="255"/>
    </location>
</feature>
<dbReference type="Gene3D" id="3.50.50.60">
    <property type="entry name" value="FAD/NAD(P)-binding domain"/>
    <property type="match status" value="3"/>
</dbReference>
<dbReference type="RefSeq" id="WP_310913276.1">
    <property type="nucleotide sequence ID" value="NZ_JAVLVT010000007.1"/>
</dbReference>
<dbReference type="EMBL" id="JAVLVT010000007">
    <property type="protein sequence ID" value="MDS1271713.1"/>
    <property type="molecule type" value="Genomic_DNA"/>
</dbReference>
<name>A0ABU2H8V3_9ACTN</name>
<proteinExistence type="predicted"/>
<comment type="caution">
    <text evidence="2">The sequence shown here is derived from an EMBL/GenBank/DDBJ whole genome shotgun (WGS) entry which is preliminary data.</text>
</comment>
<keyword evidence="2" id="KW-0560">Oxidoreductase</keyword>
<evidence type="ECO:0000313" key="2">
    <source>
        <dbReference type="EMBL" id="MDS1271713.1"/>
    </source>
</evidence>
<sequence length="417" mass="46625">MRKILIVGAGQSGLHLAHGLLTHGYDVTVITSQTSTEIRTGRPSLTQFTYPTILEFERELELDFWSAQAPHIEAMKLHVYPPGTTEPVVEIGGRHQGYAVSVDRRVKMADWLEYFEDRGGKVVIHGISVTDLDYFARMFDLIVVAVGHGELGALFEPDPHRFSGARPRIIAQALVDGVAPDPDADPETAWIGASADAGQPFIIPMLSEDGPCTGVFISEWRNGVIDSWPERMRPDQQWDHMCALLRDYLPKYYERVSKAELIDGRSVTLEALRPQVRKPVGVLPSGGRVLGIADVVITSDPSAAQGWNHSSRCAKSYLESIVAHGDRPFDETFMVQTFESFWTYGYYAELWAETVSSFWDGPPPQQFQDVFAAAPYHPEIGDRWVHGWDNPLDFHEWLLDPVKAQAYLDTVTSKQSA</sequence>
<gene>
    <name evidence="2" type="ORF">RIF23_15565</name>
</gene>
<dbReference type="SUPFAM" id="SSF51905">
    <property type="entry name" value="FAD/NAD(P)-binding domain"/>
    <property type="match status" value="1"/>
</dbReference>
<evidence type="ECO:0000313" key="3">
    <source>
        <dbReference type="Proteomes" id="UP001250214"/>
    </source>
</evidence>
<dbReference type="InterPro" id="IPR036188">
    <property type="entry name" value="FAD/NAD-bd_sf"/>
</dbReference>
<dbReference type="Proteomes" id="UP001250214">
    <property type="component" value="Unassembled WGS sequence"/>
</dbReference>
<dbReference type="InterPro" id="IPR041654">
    <property type="entry name" value="StyA_sbd"/>
</dbReference>
<organism evidence="2 3">
    <name type="scientific">Lipingzhangella rawalii</name>
    <dbReference type="NCBI Taxonomy" id="2055835"/>
    <lineage>
        <taxon>Bacteria</taxon>
        <taxon>Bacillati</taxon>
        <taxon>Actinomycetota</taxon>
        <taxon>Actinomycetes</taxon>
        <taxon>Streptosporangiales</taxon>
        <taxon>Nocardiopsidaceae</taxon>
        <taxon>Lipingzhangella</taxon>
    </lineage>
</organism>
<dbReference type="Pfam" id="PF17885">
    <property type="entry name" value="Smoa_sbd"/>
    <property type="match status" value="1"/>
</dbReference>
<dbReference type="GO" id="GO:0004497">
    <property type="term" value="F:monooxygenase activity"/>
    <property type="evidence" value="ECO:0007669"/>
    <property type="project" value="UniProtKB-KW"/>
</dbReference>
<dbReference type="PRINTS" id="PR00420">
    <property type="entry name" value="RNGMNOXGNASE"/>
</dbReference>
<reference evidence="3" key="1">
    <citation type="submission" date="2023-07" db="EMBL/GenBank/DDBJ databases">
        <title>Novel species in the genus Lipingzhangella isolated from Sambhar Salt Lake.</title>
        <authorList>
            <person name="Jiya N."/>
            <person name="Kajale S."/>
            <person name="Sharma A."/>
        </authorList>
    </citation>
    <scope>NUCLEOTIDE SEQUENCE [LARGE SCALE GENOMIC DNA]</scope>
    <source>
        <strain evidence="3">LS1_29</strain>
    </source>
</reference>
<evidence type="ECO:0000259" key="1">
    <source>
        <dbReference type="Pfam" id="PF17885"/>
    </source>
</evidence>